<dbReference type="Gene3D" id="2.60.40.10">
    <property type="entry name" value="Immunoglobulins"/>
    <property type="match status" value="1"/>
</dbReference>
<gene>
    <name evidence="7" type="ORF">PAN0_007d3368</name>
</gene>
<feature type="domain" description="Galactose oxidase-like Early set" evidence="5">
    <location>
        <begin position="844"/>
        <end position="946"/>
    </location>
</feature>
<dbReference type="HOGENOM" id="CLU_013444_1_0_1"/>
<keyword evidence="8" id="KW-1185">Reference proteome</keyword>
<dbReference type="InterPro" id="IPR013783">
    <property type="entry name" value="Ig-like_fold"/>
</dbReference>
<evidence type="ECO:0000259" key="6">
    <source>
        <dbReference type="Pfam" id="PF14295"/>
    </source>
</evidence>
<dbReference type="EMBL" id="DF830074">
    <property type="protein sequence ID" value="GAK65151.1"/>
    <property type="molecule type" value="Genomic_DNA"/>
</dbReference>
<dbReference type="InterPro" id="IPR014756">
    <property type="entry name" value="Ig_E-set"/>
</dbReference>
<feature type="domain" description="Apple" evidence="3">
    <location>
        <begin position="67"/>
        <end position="120"/>
    </location>
</feature>
<evidence type="ECO:0000259" key="5">
    <source>
        <dbReference type="Pfam" id="PF09118"/>
    </source>
</evidence>
<feature type="domain" description="Glyoxal oxidase N-terminal" evidence="4">
    <location>
        <begin position="714"/>
        <end position="809"/>
    </location>
</feature>
<dbReference type="InterPro" id="IPR009880">
    <property type="entry name" value="Glyoxal_oxidase_N"/>
</dbReference>
<dbReference type="Pfam" id="PF14295">
    <property type="entry name" value="PAN_4"/>
    <property type="match status" value="2"/>
</dbReference>
<organism evidence="7">
    <name type="scientific">Pseudozyma antarctica</name>
    <name type="common">Yeast</name>
    <name type="synonym">Candida antarctica</name>
    <dbReference type="NCBI Taxonomy" id="84753"/>
    <lineage>
        <taxon>Eukaryota</taxon>
        <taxon>Fungi</taxon>
        <taxon>Dikarya</taxon>
        <taxon>Basidiomycota</taxon>
        <taxon>Ustilaginomycotina</taxon>
        <taxon>Ustilaginomycetes</taxon>
        <taxon>Ustilaginales</taxon>
        <taxon>Ustilaginaceae</taxon>
        <taxon>Moesziomyces</taxon>
    </lineage>
</organism>
<accession>A0A081CEQ5</accession>
<sequence length="949" mass="100639">MRPFSATSRAMSAYLGACALIATFASKVVAVPAPAVGVAPANGQPVTGGCPSGEQSYVFNNVVYSICPNTDFNVDNILDTKAASPQACAETCNKTPNCKYVVYEPNGGCHVKASSANPNWKVSNYYSTITAVYQVQQGQQITGSCPFNQTTLLGKNNAVWGICPQSDYNVDNANTIKAASQAACADACTSTQGCKYTVWEPTGYCHLKVQTNNPNWKADNYYTTMASLYTLNNGQQLTNGCLGGQKQVTTSNGATFTVCPWADFNVDNVANKQVYDDKSCAEYCSQTQGCKYAVYEPPTGACFLKGSPASPNMKQSNYYTAVYASSASTGGSSGSGGSGGNPNYQPTNGAAITGNCPNAGSTYTSKNNVAFNVCPQSDYHVNNLQWVAQPDRNSCIEWCSQTAGCFYGVWDPAAKMCNSKGAPYQPTWQQNGAYDSFVMTDASYSAPNTVAKNGLWSKVISLDLIPVAAYMIPAYPVVSKFFAFASWSGYTFGGAAQHQTAYMSWDLNANTQTEFVVANTQHDQFCPGLNALADGRLNINGGNTDQATTMYDPFANTFTRSGNMTRGRGYQSSVTLSDGRGFTIGGSFTGGIGGTEVPLKDGEVYDPASNTWSALTGAKVSNMLTTYDNGGPWRTDNHAWLYSWTGGSVLQAGPSKQMNWYSTSGQGGVRGAGTRNANNDQMCGVTVMYDNGVIFSAGGSQSYSDSDGLTATHKITIKGVNTAPAVQTLPNMNYGRMYANAVVLPNGKVFIVGGQTYGKGFQDTDSVMQAEIWDPATNAYTLVAPIAVPRNYHSTLLLMPDGRVMSGGGGLCYVGGNCQGGNHPDMQFYSPSYLFDASGNAAARPQITKLASSQQNGNQIRVNPGGTLTVTLNSASGLSHVLIRMGSSTHSVNTDQRRIPLTVKSTSGNTVTLRLPNDNGVVTPGFWYYFAVASSGAHSIGQTVNVLKV</sequence>
<evidence type="ECO:0000313" key="8">
    <source>
        <dbReference type="Proteomes" id="UP000053758"/>
    </source>
</evidence>
<dbReference type="PANTHER" id="PTHR32208">
    <property type="entry name" value="SECRETED PROTEIN-RELATED"/>
    <property type="match status" value="1"/>
</dbReference>
<dbReference type="AlphaFoldDB" id="A0A081CEQ5"/>
<dbReference type="Gene3D" id="2.130.10.80">
    <property type="entry name" value="Galactose oxidase/kelch, beta-propeller"/>
    <property type="match status" value="1"/>
</dbReference>
<feature type="domain" description="Apple" evidence="6">
    <location>
        <begin position="175"/>
        <end position="205"/>
    </location>
</feature>
<name>A0A081CEQ5_PSEA2</name>
<dbReference type="InterPro" id="IPR003609">
    <property type="entry name" value="Pan_app"/>
</dbReference>
<dbReference type="InterPro" id="IPR011043">
    <property type="entry name" value="Gal_Oxase/kelch_b-propeller"/>
</dbReference>
<evidence type="ECO:0000259" key="3">
    <source>
        <dbReference type="Pfam" id="PF00024"/>
    </source>
</evidence>
<evidence type="ECO:0000313" key="7">
    <source>
        <dbReference type="EMBL" id="GAK65151.1"/>
    </source>
</evidence>
<dbReference type="SMART" id="SM00612">
    <property type="entry name" value="Kelch"/>
    <property type="match status" value="3"/>
</dbReference>
<dbReference type="Pfam" id="PF00024">
    <property type="entry name" value="PAN_1"/>
    <property type="match status" value="1"/>
</dbReference>
<dbReference type="CDD" id="cd02851">
    <property type="entry name" value="E_set_GO_C"/>
    <property type="match status" value="1"/>
</dbReference>
<protein>
    <submittedName>
        <fullName evidence="7">Galactose oxidase</fullName>
    </submittedName>
</protein>
<feature type="domain" description="Apple" evidence="6">
    <location>
        <begin position="274"/>
        <end position="305"/>
    </location>
</feature>
<dbReference type="GeneID" id="26304198"/>
<evidence type="ECO:0000256" key="2">
    <source>
        <dbReference type="SAM" id="SignalP"/>
    </source>
</evidence>
<reference evidence="7" key="1">
    <citation type="submission" date="2014-07" db="EMBL/GenBank/DDBJ databases">
        <title>Draft genome sequence of the yeast Pseudozyma antarctica JCM 10317 known as a producer of lipase B which used in a wide range of industrial applications.</title>
        <authorList>
            <person name="Morita T."/>
            <person name="Saika A."/>
            <person name="Koike H."/>
        </authorList>
    </citation>
    <scope>NUCLEOTIDE SEQUENCE</scope>
    <source>
        <strain evidence="7">JCM 10317</strain>
    </source>
</reference>
<keyword evidence="1 2" id="KW-0732">Signal</keyword>
<evidence type="ECO:0000256" key="1">
    <source>
        <dbReference type="ARBA" id="ARBA00022729"/>
    </source>
</evidence>
<dbReference type="PANTHER" id="PTHR32208:SF56">
    <property type="entry name" value="GALACTOSE OXIDASE-RELATED"/>
    <property type="match status" value="1"/>
</dbReference>
<dbReference type="RefSeq" id="XP_014656938.1">
    <property type="nucleotide sequence ID" value="XM_014801452.1"/>
</dbReference>
<dbReference type="Gene3D" id="3.50.4.10">
    <property type="entry name" value="Hepatocyte Growth Factor"/>
    <property type="match status" value="3"/>
</dbReference>
<dbReference type="Proteomes" id="UP000053758">
    <property type="component" value="Unassembled WGS sequence"/>
</dbReference>
<dbReference type="InterPro" id="IPR015202">
    <property type="entry name" value="GO-like_E_set"/>
</dbReference>
<feature type="signal peptide" evidence="2">
    <location>
        <begin position="1"/>
        <end position="30"/>
    </location>
</feature>
<dbReference type="InterPro" id="IPR037293">
    <property type="entry name" value="Gal_Oxidase_central_sf"/>
</dbReference>
<dbReference type="SUPFAM" id="SSF81296">
    <property type="entry name" value="E set domains"/>
    <property type="match status" value="1"/>
</dbReference>
<evidence type="ECO:0000259" key="4">
    <source>
        <dbReference type="Pfam" id="PF07250"/>
    </source>
</evidence>
<feature type="chain" id="PRO_5001755749" evidence="2">
    <location>
        <begin position="31"/>
        <end position="949"/>
    </location>
</feature>
<proteinExistence type="predicted"/>
<dbReference type="SUPFAM" id="SSF50965">
    <property type="entry name" value="Galactose oxidase, central domain"/>
    <property type="match status" value="1"/>
</dbReference>
<dbReference type="InterPro" id="IPR006652">
    <property type="entry name" value="Kelch_1"/>
</dbReference>
<dbReference type="Pfam" id="PF07250">
    <property type="entry name" value="Glyoxal_oxid_N"/>
    <property type="match status" value="1"/>
</dbReference>
<dbReference type="Pfam" id="PF09118">
    <property type="entry name" value="GO-like_E_set"/>
    <property type="match status" value="1"/>
</dbReference>